<dbReference type="Pfam" id="PF13377">
    <property type="entry name" value="Peripla_BP_3"/>
    <property type="match status" value="1"/>
</dbReference>
<dbReference type="PROSITE" id="PS50932">
    <property type="entry name" value="HTH_LACI_2"/>
    <property type="match status" value="1"/>
</dbReference>
<dbReference type="SUPFAM" id="SSF47413">
    <property type="entry name" value="lambda repressor-like DNA-binding domains"/>
    <property type="match status" value="1"/>
</dbReference>
<proteinExistence type="predicted"/>
<dbReference type="Pfam" id="PF00356">
    <property type="entry name" value="LacI"/>
    <property type="match status" value="1"/>
</dbReference>
<dbReference type="Gene3D" id="3.40.50.2300">
    <property type="match status" value="2"/>
</dbReference>
<dbReference type="PROSITE" id="PS00356">
    <property type="entry name" value="HTH_LACI_1"/>
    <property type="match status" value="1"/>
</dbReference>
<reference evidence="1 2" key="1">
    <citation type="submission" date="2017-12" db="EMBL/GenBank/DDBJ databases">
        <title>Genomes of bacteria within cyanobacterial aggregates.</title>
        <authorList>
            <person name="Cai H."/>
        </authorList>
    </citation>
    <scope>NUCLEOTIDE SEQUENCE [LARGE SCALE GENOMIC DNA]</scope>
    <source>
        <strain evidence="1 2">TH16</strain>
    </source>
</reference>
<dbReference type="PRINTS" id="PR00036">
    <property type="entry name" value="HTHLACI"/>
</dbReference>
<dbReference type="InterPro" id="IPR000843">
    <property type="entry name" value="HTH_LacI"/>
</dbReference>
<dbReference type="OrthoDB" id="7170131at2"/>
<evidence type="ECO:0000313" key="1">
    <source>
        <dbReference type="EMBL" id="AUN29025.1"/>
    </source>
</evidence>
<protein>
    <submittedName>
        <fullName evidence="1">LacI family transcriptional regulator</fullName>
    </submittedName>
</protein>
<dbReference type="GO" id="GO:0000976">
    <property type="term" value="F:transcription cis-regulatory region binding"/>
    <property type="evidence" value="ECO:0007669"/>
    <property type="project" value="TreeGrafter"/>
</dbReference>
<dbReference type="PANTHER" id="PTHR30146">
    <property type="entry name" value="LACI-RELATED TRANSCRIPTIONAL REPRESSOR"/>
    <property type="match status" value="1"/>
</dbReference>
<name>A0A2K9NA30_9PROT</name>
<dbReference type="RefSeq" id="WP_102110775.1">
    <property type="nucleotide sequence ID" value="NZ_BMGN01000004.1"/>
</dbReference>
<dbReference type="GO" id="GO:0003700">
    <property type="term" value="F:DNA-binding transcription factor activity"/>
    <property type="evidence" value="ECO:0007669"/>
    <property type="project" value="TreeGrafter"/>
</dbReference>
<dbReference type="AlphaFoldDB" id="A0A2K9NA30"/>
<dbReference type="InterPro" id="IPR010982">
    <property type="entry name" value="Lambda_DNA-bd_dom_sf"/>
</dbReference>
<sequence length="337" mass="35798">MSMNEKKIARLDDVARLAGVSTATVSRYINAPDVVAEATAERIRQAIERTGYIPNLLAGGLASRRSRLVALLVPDITHSIYNLTIEAMSEALSDDGYVVMLGLTGADDARAPALIEAALARRADGIILTGSVADPRLRARLERDDATVIETWNLPDRSIDAAVGFSHTEVGQAVARFVRQRGYRHPFLLTADSPRAKARRNGFIADWIAATGASPGDAVLASPTRFGMGRAAFAQLRANTPAPDVVICSSDWLAHGLIAEAEAAGLRVPDDLAVVGFGNLPFAAEMQPALTTVRIDGARIGREAVAILRRRATGVARKSEDAVRVDVGFEIVVGASA</sequence>
<evidence type="ECO:0000313" key="2">
    <source>
        <dbReference type="Proteomes" id="UP000234752"/>
    </source>
</evidence>
<dbReference type="InterPro" id="IPR046335">
    <property type="entry name" value="LacI/GalR-like_sensor"/>
</dbReference>
<dbReference type="EMBL" id="CP025611">
    <property type="protein sequence ID" value="AUN29025.1"/>
    <property type="molecule type" value="Genomic_DNA"/>
</dbReference>
<dbReference type="KEGG" id="ncb:C0V82_01250"/>
<accession>A0A2K9NA30</accession>
<dbReference type="SMART" id="SM00354">
    <property type="entry name" value="HTH_LACI"/>
    <property type="match status" value="1"/>
</dbReference>
<dbReference type="Gene3D" id="1.10.260.40">
    <property type="entry name" value="lambda repressor-like DNA-binding domains"/>
    <property type="match status" value="1"/>
</dbReference>
<keyword evidence="2" id="KW-1185">Reference proteome</keyword>
<dbReference type="CDD" id="cd01575">
    <property type="entry name" value="PBP1_GntR"/>
    <property type="match status" value="1"/>
</dbReference>
<gene>
    <name evidence="1" type="ORF">C0V82_01250</name>
</gene>
<dbReference type="PANTHER" id="PTHR30146:SF33">
    <property type="entry name" value="TRANSCRIPTIONAL REGULATOR"/>
    <property type="match status" value="1"/>
</dbReference>
<dbReference type="Proteomes" id="UP000234752">
    <property type="component" value="Chromosome eg_1"/>
</dbReference>
<dbReference type="SUPFAM" id="SSF53822">
    <property type="entry name" value="Periplasmic binding protein-like I"/>
    <property type="match status" value="1"/>
</dbReference>
<dbReference type="InterPro" id="IPR028082">
    <property type="entry name" value="Peripla_BP_I"/>
</dbReference>
<organism evidence="1 2">
    <name type="scientific">Niveispirillum cyanobacteriorum</name>
    <dbReference type="NCBI Taxonomy" id="1612173"/>
    <lineage>
        <taxon>Bacteria</taxon>
        <taxon>Pseudomonadati</taxon>
        <taxon>Pseudomonadota</taxon>
        <taxon>Alphaproteobacteria</taxon>
        <taxon>Rhodospirillales</taxon>
        <taxon>Azospirillaceae</taxon>
        <taxon>Niveispirillum</taxon>
    </lineage>
</organism>
<dbReference type="CDD" id="cd01392">
    <property type="entry name" value="HTH_LacI"/>
    <property type="match status" value="1"/>
</dbReference>